<feature type="domain" description="C2H2-type" evidence="15">
    <location>
        <begin position="717"/>
        <end position="744"/>
    </location>
</feature>
<feature type="domain" description="C2H2-type" evidence="15">
    <location>
        <begin position="452"/>
        <end position="479"/>
    </location>
</feature>
<feature type="region of interest" description="Disordered" evidence="13">
    <location>
        <begin position="372"/>
        <end position="414"/>
    </location>
</feature>
<feature type="signal peptide" evidence="14">
    <location>
        <begin position="1"/>
        <end position="31"/>
    </location>
</feature>
<dbReference type="FunFam" id="3.30.160.60:FF:001156">
    <property type="entry name" value="Zinc finger protein 407"/>
    <property type="match status" value="1"/>
</dbReference>
<dbReference type="Proteomes" id="UP000005207">
    <property type="component" value="Linkage group LG22"/>
</dbReference>
<dbReference type="InterPro" id="IPR036236">
    <property type="entry name" value="Znf_C2H2_sf"/>
</dbReference>
<dbReference type="FunFam" id="3.30.160.60:FF:000097">
    <property type="entry name" value="Zinc finger protein"/>
    <property type="match status" value="1"/>
</dbReference>
<accession>A0A669CC75</accession>
<feature type="chain" id="PRO_5025427693" description="C2H2-type domain-containing protein" evidence="14">
    <location>
        <begin position="32"/>
        <end position="873"/>
    </location>
</feature>
<organism evidence="16 17">
    <name type="scientific">Oreochromis niloticus</name>
    <name type="common">Nile tilapia</name>
    <name type="synonym">Tilapia nilotica</name>
    <dbReference type="NCBI Taxonomy" id="8128"/>
    <lineage>
        <taxon>Eukaryota</taxon>
        <taxon>Metazoa</taxon>
        <taxon>Chordata</taxon>
        <taxon>Craniata</taxon>
        <taxon>Vertebrata</taxon>
        <taxon>Euteleostomi</taxon>
        <taxon>Actinopterygii</taxon>
        <taxon>Neopterygii</taxon>
        <taxon>Teleostei</taxon>
        <taxon>Neoteleostei</taxon>
        <taxon>Acanthomorphata</taxon>
        <taxon>Ovalentaria</taxon>
        <taxon>Cichlomorphae</taxon>
        <taxon>Cichliformes</taxon>
        <taxon>Cichlidae</taxon>
        <taxon>African cichlids</taxon>
        <taxon>Pseudocrenilabrinae</taxon>
        <taxon>Oreochromini</taxon>
        <taxon>Oreochromis</taxon>
    </lineage>
</organism>
<dbReference type="GO" id="GO:0005634">
    <property type="term" value="C:nucleus"/>
    <property type="evidence" value="ECO:0007669"/>
    <property type="project" value="UniProtKB-SubCell"/>
</dbReference>
<evidence type="ECO:0000256" key="3">
    <source>
        <dbReference type="ARBA" id="ARBA00006991"/>
    </source>
</evidence>
<keyword evidence="8" id="KW-0805">Transcription regulation</keyword>
<keyword evidence="17" id="KW-1185">Reference proteome</keyword>
<dbReference type="FunFam" id="3.30.160.60:FF:001498">
    <property type="entry name" value="Zinc finger protein 404"/>
    <property type="match status" value="1"/>
</dbReference>
<evidence type="ECO:0000256" key="6">
    <source>
        <dbReference type="ARBA" id="ARBA00022771"/>
    </source>
</evidence>
<dbReference type="OMA" id="GCHLCWK"/>
<dbReference type="PROSITE" id="PS00028">
    <property type="entry name" value="ZINC_FINGER_C2H2_1"/>
    <property type="match status" value="18"/>
</dbReference>
<evidence type="ECO:0000256" key="14">
    <source>
        <dbReference type="SAM" id="SignalP"/>
    </source>
</evidence>
<feature type="compositionally biased region" description="Polar residues" evidence="13">
    <location>
        <begin position="386"/>
        <end position="396"/>
    </location>
</feature>
<dbReference type="InterPro" id="IPR050329">
    <property type="entry name" value="GLI_C2H2-zinc-finger"/>
</dbReference>
<dbReference type="GO" id="GO:0000978">
    <property type="term" value="F:RNA polymerase II cis-regulatory region sequence-specific DNA binding"/>
    <property type="evidence" value="ECO:0007669"/>
    <property type="project" value="TreeGrafter"/>
</dbReference>
<feature type="domain" description="C2H2-type" evidence="15">
    <location>
        <begin position="829"/>
        <end position="856"/>
    </location>
</feature>
<evidence type="ECO:0000256" key="9">
    <source>
        <dbReference type="ARBA" id="ARBA00023125"/>
    </source>
</evidence>
<dbReference type="FunFam" id="3.30.160.60:FF:002343">
    <property type="entry name" value="Zinc finger protein 33A"/>
    <property type="match status" value="2"/>
</dbReference>
<feature type="domain" description="C2H2-type" evidence="15">
    <location>
        <begin position="82"/>
        <end position="109"/>
    </location>
</feature>
<feature type="domain" description="C2H2-type" evidence="15">
    <location>
        <begin position="659"/>
        <end position="686"/>
    </location>
</feature>
<dbReference type="InterPro" id="IPR013087">
    <property type="entry name" value="Znf_C2H2_type"/>
</dbReference>
<dbReference type="PANTHER" id="PTHR19818:SF139">
    <property type="entry name" value="PAIR-RULE PROTEIN ODD-PAIRED"/>
    <property type="match status" value="1"/>
</dbReference>
<feature type="domain" description="C2H2-type" evidence="15">
    <location>
        <begin position="687"/>
        <end position="714"/>
    </location>
</feature>
<reference evidence="16" key="2">
    <citation type="submission" date="2025-08" db="UniProtKB">
        <authorList>
            <consortium name="Ensembl"/>
        </authorList>
    </citation>
    <scope>IDENTIFICATION</scope>
</reference>
<dbReference type="FunFam" id="3.30.160.60:FF:000912">
    <property type="entry name" value="Zinc finger protein 660"/>
    <property type="match status" value="1"/>
</dbReference>
<feature type="domain" description="C2H2-type" evidence="15">
    <location>
        <begin position="110"/>
        <end position="137"/>
    </location>
</feature>
<feature type="domain" description="C2H2-type" evidence="15">
    <location>
        <begin position="250"/>
        <end position="277"/>
    </location>
</feature>
<dbReference type="Pfam" id="PF00096">
    <property type="entry name" value="zf-C2H2"/>
    <property type="match status" value="13"/>
</dbReference>
<feature type="region of interest" description="Disordered" evidence="13">
    <location>
        <begin position="133"/>
        <end position="161"/>
    </location>
</feature>
<feature type="domain" description="C2H2-type" evidence="15">
    <location>
        <begin position="508"/>
        <end position="535"/>
    </location>
</feature>
<feature type="domain" description="C2H2-type" evidence="15">
    <location>
        <begin position="773"/>
        <end position="800"/>
    </location>
</feature>
<evidence type="ECO:0000313" key="16">
    <source>
        <dbReference type="Ensembl" id="ENSONIP00000044152.1"/>
    </source>
</evidence>
<dbReference type="AlphaFoldDB" id="A0A669CC75"/>
<evidence type="ECO:0000256" key="10">
    <source>
        <dbReference type="ARBA" id="ARBA00023163"/>
    </source>
</evidence>
<comment type="function">
    <text evidence="1">May be involved in transcriptional regulation.</text>
</comment>
<evidence type="ECO:0000256" key="11">
    <source>
        <dbReference type="ARBA" id="ARBA00023242"/>
    </source>
</evidence>
<protein>
    <recommendedName>
        <fullName evidence="15">C2H2-type domain-containing protein</fullName>
    </recommendedName>
</protein>
<keyword evidence="10" id="KW-0804">Transcription</keyword>
<proteinExistence type="inferred from homology"/>
<evidence type="ECO:0000256" key="5">
    <source>
        <dbReference type="ARBA" id="ARBA00022737"/>
    </source>
</evidence>
<evidence type="ECO:0000259" key="15">
    <source>
        <dbReference type="PROSITE" id="PS50157"/>
    </source>
</evidence>
<evidence type="ECO:0000313" key="17">
    <source>
        <dbReference type="Proteomes" id="UP000005207"/>
    </source>
</evidence>
<feature type="domain" description="C2H2-type" evidence="15">
    <location>
        <begin position="579"/>
        <end position="606"/>
    </location>
</feature>
<dbReference type="FunFam" id="3.30.160.60:FF:000358">
    <property type="entry name" value="zinc finger protein 24"/>
    <property type="match status" value="1"/>
</dbReference>
<dbReference type="FunFam" id="3.30.160.60:FF:000597">
    <property type="entry name" value="zinc finger protein 236 isoform X3"/>
    <property type="match status" value="1"/>
</dbReference>
<keyword evidence="4" id="KW-0479">Metal-binding</keyword>
<evidence type="ECO:0000256" key="7">
    <source>
        <dbReference type="ARBA" id="ARBA00022833"/>
    </source>
</evidence>
<evidence type="ECO:0000256" key="13">
    <source>
        <dbReference type="SAM" id="MobiDB-lite"/>
    </source>
</evidence>
<comment type="subcellular location">
    <subcellularLocation>
        <location evidence="2">Nucleus</location>
    </subcellularLocation>
</comment>
<dbReference type="PANTHER" id="PTHR19818">
    <property type="entry name" value="ZINC FINGER PROTEIN ZIC AND GLI"/>
    <property type="match status" value="1"/>
</dbReference>
<feature type="region of interest" description="Disordered" evidence="13">
    <location>
        <begin position="294"/>
        <end position="320"/>
    </location>
</feature>
<comment type="similarity">
    <text evidence="3">Belongs to the krueppel C2H2-type zinc-finger protein family.</text>
</comment>
<keyword evidence="5" id="KW-0677">Repeat</keyword>
<feature type="domain" description="C2H2-type" evidence="15">
    <location>
        <begin position="170"/>
        <end position="197"/>
    </location>
</feature>
<dbReference type="GO" id="GO:0008270">
    <property type="term" value="F:zinc ion binding"/>
    <property type="evidence" value="ECO:0007669"/>
    <property type="project" value="UniProtKB-KW"/>
</dbReference>
<dbReference type="FunFam" id="3.30.160.60:FF:000624">
    <property type="entry name" value="zinc finger protein 697"/>
    <property type="match status" value="2"/>
</dbReference>
<reference evidence="17" key="1">
    <citation type="submission" date="2012-01" db="EMBL/GenBank/DDBJ databases">
        <title>The Genome Sequence of Oreochromis niloticus (Nile Tilapia).</title>
        <authorList>
            <consortium name="Broad Institute Genome Assembly Team"/>
            <consortium name="Broad Institute Sequencing Platform"/>
            <person name="Di Palma F."/>
            <person name="Johnson J."/>
            <person name="Lander E.S."/>
            <person name="Lindblad-Toh K."/>
        </authorList>
    </citation>
    <scope>NUCLEOTIDE SEQUENCE [LARGE SCALE GENOMIC DNA]</scope>
</reference>
<evidence type="ECO:0000256" key="8">
    <source>
        <dbReference type="ARBA" id="ARBA00023015"/>
    </source>
</evidence>
<feature type="domain" description="C2H2-type" evidence="15">
    <location>
        <begin position="479"/>
        <end position="507"/>
    </location>
</feature>
<keyword evidence="11" id="KW-0539">Nucleus</keyword>
<dbReference type="FunFam" id="3.30.160.60:FF:000688">
    <property type="entry name" value="zinc finger protein 197 isoform X1"/>
    <property type="match status" value="1"/>
</dbReference>
<dbReference type="FunFam" id="3.30.160.60:FF:000145">
    <property type="entry name" value="Zinc finger protein 574"/>
    <property type="match status" value="1"/>
</dbReference>
<dbReference type="Gene3D" id="3.30.160.60">
    <property type="entry name" value="Classic Zinc Finger"/>
    <property type="match status" value="20"/>
</dbReference>
<dbReference type="GO" id="GO:0000122">
    <property type="term" value="P:negative regulation of transcription by RNA polymerase II"/>
    <property type="evidence" value="ECO:0007669"/>
    <property type="project" value="UniProtKB-ARBA"/>
</dbReference>
<dbReference type="Pfam" id="PF13894">
    <property type="entry name" value="zf-C2H2_4"/>
    <property type="match status" value="1"/>
</dbReference>
<name>A0A669CC75_ORENI</name>
<dbReference type="SMART" id="SM00355">
    <property type="entry name" value="ZnF_C2H2"/>
    <property type="match status" value="23"/>
</dbReference>
<dbReference type="GeneTree" id="ENSGT00950000183052"/>
<dbReference type="GO" id="GO:0045944">
    <property type="term" value="P:positive regulation of transcription by RNA polymerase II"/>
    <property type="evidence" value="ECO:0007669"/>
    <property type="project" value="UniProtKB-ARBA"/>
</dbReference>
<reference evidence="16" key="3">
    <citation type="submission" date="2025-09" db="UniProtKB">
        <authorList>
            <consortium name="Ensembl"/>
        </authorList>
    </citation>
    <scope>IDENTIFICATION</scope>
</reference>
<dbReference type="SUPFAM" id="SSF57667">
    <property type="entry name" value="beta-beta-alpha zinc fingers"/>
    <property type="match status" value="12"/>
</dbReference>
<dbReference type="GO" id="GO:0045596">
    <property type="term" value="P:negative regulation of cell differentiation"/>
    <property type="evidence" value="ECO:0007669"/>
    <property type="project" value="UniProtKB-ARBA"/>
</dbReference>
<feature type="domain" description="C2H2-type" evidence="15">
    <location>
        <begin position="278"/>
        <end position="305"/>
    </location>
</feature>
<dbReference type="PROSITE" id="PS50157">
    <property type="entry name" value="ZINC_FINGER_C2H2_2"/>
    <property type="match status" value="18"/>
</dbReference>
<keyword evidence="9" id="KW-0238">DNA-binding</keyword>
<evidence type="ECO:0000256" key="4">
    <source>
        <dbReference type="ARBA" id="ARBA00022723"/>
    </source>
</evidence>
<dbReference type="Ensembl" id="ENSONIT00000046774.1">
    <property type="protein sequence ID" value="ENSONIP00000044152.1"/>
    <property type="gene ID" value="ENSONIG00000032973.1"/>
</dbReference>
<keyword evidence="6 12" id="KW-0863">Zinc-finger</keyword>
<keyword evidence="7" id="KW-0862">Zinc</keyword>
<feature type="domain" description="C2H2-type" evidence="15">
    <location>
        <begin position="424"/>
        <end position="451"/>
    </location>
</feature>
<feature type="domain" description="C2H2-type" evidence="15">
    <location>
        <begin position="745"/>
        <end position="772"/>
    </location>
</feature>
<feature type="domain" description="C2H2-type" evidence="15">
    <location>
        <begin position="801"/>
        <end position="828"/>
    </location>
</feature>
<evidence type="ECO:0000256" key="12">
    <source>
        <dbReference type="PROSITE-ProRule" id="PRU00042"/>
    </source>
</evidence>
<feature type="region of interest" description="Disordered" evidence="13">
    <location>
        <begin position="555"/>
        <end position="574"/>
    </location>
</feature>
<sequence length="873" mass="99176">MLFHCYFLCLSCRNCFHELLTLFFFFFLSDTSTLCKVTANESLCPLSHMETVSGGGGTCKVCGKMFQNVETHMRSHTGVKPFSCVLCQKSFPRSGALRRHKKIHSRRSTDSCPVCGLSFAQSELLQEHLKIHEDGDGDQNEKDSKSEDSQPDSLKLKREGPMPDLNSAVLCCRVCGDSFHSQGFLRKHAQMHCRESESMCGVCGQQLDSPDVLLTHLQSHRETGGTCGICGKTFQNMETHMRSHTGLKPYRCLVCGKHFPRPGALRRHNKIHSGERPHVCNHCGKTFIESSALKTHRKSHSLEGQDGESPVHSQTKTSDTENARMLPRCKVCGESFQMIESHDLNNHMSCIFSPELCLSVGVTSLSVEKHLKPGNSIDNQLKETLPGTSSRPQTISELDRQLASPDDPMGDEEQCENDKQLVSHLCRVCGKSFDRKGFLMKHVEKHSKEADCLCGMCGERFESSDGLMLHLQMHRDSTRTCDVCGKKFPSIRAQEMHMRMIHTAEKPFTCNVCHKEFSQGSSLERHMKAHDGQTPFSCSFCGKEFPKSAELRRHIRSHGSDEQTAISSRHRKPSLTPSHCCKVCSNAFHNKGNFVRHAETHLNHPDCLCGICGERAESSESLQLHIQSHRETSRICDICGISFRDMEIHMRTHTGQKPFRCKDCGKDFPRKGSLERHMKLHAGERPFICEFCGKTFIENTVLKRHIKSHIGGKPRIYSCEVCGKKFTMSQHLDVHKRIHTGEKPYTCRVCGKNFRQIGNLDSHMRIHTGEKPFICSLCGKRFRQKISLETHERFHKKEKPYSCQLCNKGFVQKIDLKRHMLTHTGEKPYSCQECGKRYQEKRSVESHMKVHRGEQSVKDCQRQEGVQPDFIQL</sequence>
<evidence type="ECO:0000256" key="2">
    <source>
        <dbReference type="ARBA" id="ARBA00004123"/>
    </source>
</evidence>
<dbReference type="Pfam" id="PF13912">
    <property type="entry name" value="zf-C2H2_6"/>
    <property type="match status" value="1"/>
</dbReference>
<dbReference type="GO" id="GO:0000981">
    <property type="term" value="F:DNA-binding transcription factor activity, RNA polymerase II-specific"/>
    <property type="evidence" value="ECO:0007669"/>
    <property type="project" value="TreeGrafter"/>
</dbReference>
<feature type="domain" description="C2H2-type" evidence="15">
    <location>
        <begin position="536"/>
        <end position="563"/>
    </location>
</feature>
<keyword evidence="14" id="KW-0732">Signal</keyword>
<evidence type="ECO:0000256" key="1">
    <source>
        <dbReference type="ARBA" id="ARBA00003767"/>
    </source>
</evidence>